<name>A0ABW3WZ44_9HYPH</name>
<evidence type="ECO:0008006" key="3">
    <source>
        <dbReference type="Google" id="ProtNLM"/>
    </source>
</evidence>
<dbReference type="EMBL" id="JBHTND010000010">
    <property type="protein sequence ID" value="MFD1301849.1"/>
    <property type="molecule type" value="Genomic_DNA"/>
</dbReference>
<reference evidence="2" key="1">
    <citation type="journal article" date="2019" name="Int. J. Syst. Evol. Microbiol.">
        <title>The Global Catalogue of Microorganisms (GCM) 10K type strain sequencing project: providing services to taxonomists for standard genome sequencing and annotation.</title>
        <authorList>
            <consortium name="The Broad Institute Genomics Platform"/>
            <consortium name="The Broad Institute Genome Sequencing Center for Infectious Disease"/>
            <person name="Wu L."/>
            <person name="Ma J."/>
        </authorList>
    </citation>
    <scope>NUCLEOTIDE SEQUENCE [LARGE SCALE GENOMIC DNA]</scope>
    <source>
        <strain evidence="2">CCUG 56108</strain>
    </source>
</reference>
<protein>
    <recommendedName>
        <fullName evidence="3">DUF4158 domain-containing protein</fullName>
    </recommendedName>
</protein>
<organism evidence="1 2">
    <name type="scientific">Methylobacterium marchantiae</name>
    <dbReference type="NCBI Taxonomy" id="600331"/>
    <lineage>
        <taxon>Bacteria</taxon>
        <taxon>Pseudomonadati</taxon>
        <taxon>Pseudomonadota</taxon>
        <taxon>Alphaproteobacteria</taxon>
        <taxon>Hyphomicrobiales</taxon>
        <taxon>Methylobacteriaceae</taxon>
        <taxon>Methylobacterium</taxon>
    </lineage>
</organism>
<evidence type="ECO:0000313" key="2">
    <source>
        <dbReference type="Proteomes" id="UP001597176"/>
    </source>
</evidence>
<dbReference type="Proteomes" id="UP001597176">
    <property type="component" value="Unassembled WGS sequence"/>
</dbReference>
<evidence type="ECO:0000313" key="1">
    <source>
        <dbReference type="EMBL" id="MFD1301849.1"/>
    </source>
</evidence>
<sequence>MPRPSASVVAFRQPAARRFRRDAEDDGALRGEILLFTGVRYERMPEPAAPAPRQRRRS</sequence>
<keyword evidence="2" id="KW-1185">Reference proteome</keyword>
<accession>A0ABW3WZ44</accession>
<dbReference type="RefSeq" id="WP_238206772.1">
    <property type="nucleotide sequence ID" value="NZ_JBHTND010000010.1"/>
</dbReference>
<comment type="caution">
    <text evidence="1">The sequence shown here is derived from an EMBL/GenBank/DDBJ whole genome shotgun (WGS) entry which is preliminary data.</text>
</comment>
<proteinExistence type="predicted"/>
<gene>
    <name evidence="1" type="ORF">ACFQ4G_09660</name>
</gene>